<proteinExistence type="inferred from homology"/>
<dbReference type="InterPro" id="IPR050984">
    <property type="entry name" value="Gfo/Idh/MocA_domain"/>
</dbReference>
<dbReference type="PANTHER" id="PTHR22604:SF105">
    <property type="entry name" value="TRANS-1,2-DIHYDROBENZENE-1,2-DIOL DEHYDROGENASE"/>
    <property type="match status" value="1"/>
</dbReference>
<gene>
    <name evidence="8" type="ORF">NKR19_g4070</name>
</gene>
<dbReference type="EC" id="1.1.1.179" evidence="3"/>
<organism evidence="8 9">
    <name type="scientific">Coniochaeta hoffmannii</name>
    <dbReference type="NCBI Taxonomy" id="91930"/>
    <lineage>
        <taxon>Eukaryota</taxon>
        <taxon>Fungi</taxon>
        <taxon>Dikarya</taxon>
        <taxon>Ascomycota</taxon>
        <taxon>Pezizomycotina</taxon>
        <taxon>Sordariomycetes</taxon>
        <taxon>Sordariomycetidae</taxon>
        <taxon>Coniochaetales</taxon>
        <taxon>Coniochaetaceae</taxon>
        <taxon>Coniochaeta</taxon>
    </lineage>
</organism>
<evidence type="ECO:0000313" key="8">
    <source>
        <dbReference type="EMBL" id="KAJ9156868.1"/>
    </source>
</evidence>
<dbReference type="SUPFAM" id="SSF55347">
    <property type="entry name" value="Glyceraldehyde-3-phosphate dehydrogenase-like, C-terminal domain"/>
    <property type="match status" value="1"/>
</dbReference>
<evidence type="ECO:0000313" key="9">
    <source>
        <dbReference type="Proteomes" id="UP001174691"/>
    </source>
</evidence>
<dbReference type="SUPFAM" id="SSF51735">
    <property type="entry name" value="NAD(P)-binding Rossmann-fold domains"/>
    <property type="match status" value="1"/>
</dbReference>
<comment type="caution">
    <text evidence="8">The sequence shown here is derived from an EMBL/GenBank/DDBJ whole genome shotgun (WGS) entry which is preliminary data.</text>
</comment>
<dbReference type="Gene3D" id="3.40.50.720">
    <property type="entry name" value="NAD(P)-binding Rossmann-like Domain"/>
    <property type="match status" value="1"/>
</dbReference>
<evidence type="ECO:0000256" key="1">
    <source>
        <dbReference type="ARBA" id="ARBA00010928"/>
    </source>
</evidence>
<reference evidence="8" key="1">
    <citation type="submission" date="2022-07" db="EMBL/GenBank/DDBJ databases">
        <title>Fungi with potential for degradation of polypropylene.</title>
        <authorList>
            <person name="Gostincar C."/>
        </authorList>
    </citation>
    <scope>NUCLEOTIDE SEQUENCE</scope>
    <source>
        <strain evidence="8">EXF-13287</strain>
    </source>
</reference>
<accession>A0AA38RUA3</accession>
<evidence type="ECO:0000256" key="2">
    <source>
        <dbReference type="ARBA" id="ARBA00023002"/>
    </source>
</evidence>
<dbReference type="Proteomes" id="UP001174691">
    <property type="component" value="Unassembled WGS sequence"/>
</dbReference>
<evidence type="ECO:0000256" key="3">
    <source>
        <dbReference type="ARBA" id="ARBA00038984"/>
    </source>
</evidence>
<dbReference type="AlphaFoldDB" id="A0AA38RUA3"/>
<dbReference type="InterPro" id="IPR055170">
    <property type="entry name" value="GFO_IDH_MocA-like_dom"/>
</dbReference>
<feature type="domain" description="Gfo/Idh/MocA-like oxidoreductase N-terminal" evidence="6">
    <location>
        <begin position="26"/>
        <end position="133"/>
    </location>
</feature>
<evidence type="ECO:0000259" key="7">
    <source>
        <dbReference type="Pfam" id="PF22725"/>
    </source>
</evidence>
<dbReference type="PANTHER" id="PTHR22604">
    <property type="entry name" value="OXIDOREDUCTASES"/>
    <property type="match status" value="1"/>
</dbReference>
<name>A0AA38RUA3_9PEZI</name>
<sequence>MGNPFSRMYTALVAPPTVEKDTKGAIRFGILGAAGVAPLTLIGPAKSHREVIIQAVAARDRTRAEAFAKKHGIPEVKDTYQEILDDPNIDAVFIPLPNSLHFEWAVRSIRAGKHVLVEKPCVNTQAEAEYLFNLPELTTGPNPPVLLEAAHNRFHPSVHKFMSFVTPSDVAHVHTDSMVPALATGRDGIHYNYAMGGGSLMMLGSYNVGMLQMIFGAEPEECLSCETHTFGDGLHDRCDTDVTAKFRFPNGGVGEAFTTLQGSVFWKPSEARVTHREVAVPGDDDSPLPAGHTKYRTRTVTLHGFMHAVAWHRIHVRDAYVIRNKDGGVVKQWEERSSHKAYSYKEAGSGFAPGQDQSWWMSYHHQLEAFVNRIKGRETRYWIDGQDSINGMRMIDMAYEKSGLGLRPSSEFR</sequence>
<dbReference type="GO" id="GO:0000166">
    <property type="term" value="F:nucleotide binding"/>
    <property type="evidence" value="ECO:0007669"/>
    <property type="project" value="InterPro"/>
</dbReference>
<evidence type="ECO:0000256" key="5">
    <source>
        <dbReference type="ARBA" id="ARBA00049233"/>
    </source>
</evidence>
<evidence type="ECO:0000256" key="4">
    <source>
        <dbReference type="ARBA" id="ARBA00042988"/>
    </source>
</evidence>
<dbReference type="Gene3D" id="3.30.360.10">
    <property type="entry name" value="Dihydrodipicolinate Reductase, domain 2"/>
    <property type="match status" value="1"/>
</dbReference>
<dbReference type="Pfam" id="PF01408">
    <property type="entry name" value="GFO_IDH_MocA"/>
    <property type="match status" value="1"/>
</dbReference>
<protein>
    <recommendedName>
        <fullName evidence="3">D-xylose 1-dehydrogenase (NADP(+), D-xylono-1,5-lactone-forming)</fullName>
        <ecNumber evidence="3">1.1.1.179</ecNumber>
    </recommendedName>
    <alternativeName>
        <fullName evidence="4">D-xylose-NADP dehydrogenase</fullName>
    </alternativeName>
</protein>
<evidence type="ECO:0000259" key="6">
    <source>
        <dbReference type="Pfam" id="PF01408"/>
    </source>
</evidence>
<keyword evidence="9" id="KW-1185">Reference proteome</keyword>
<dbReference type="GO" id="GO:0047837">
    <property type="term" value="F:D-xylose 1-dehydrogenase (NADP+) activity"/>
    <property type="evidence" value="ECO:0007669"/>
    <property type="project" value="UniProtKB-EC"/>
</dbReference>
<dbReference type="InterPro" id="IPR000683">
    <property type="entry name" value="Gfo/Idh/MocA-like_OxRdtase_N"/>
</dbReference>
<dbReference type="EMBL" id="JANBVN010000049">
    <property type="protein sequence ID" value="KAJ9156868.1"/>
    <property type="molecule type" value="Genomic_DNA"/>
</dbReference>
<comment type="similarity">
    <text evidence="1">Belongs to the Gfo/Idh/MocA family.</text>
</comment>
<comment type="catalytic activity">
    <reaction evidence="5">
        <text>D-xylose + NADP(+) = D-xylono-1,5-lactone + NADPH + H(+)</text>
        <dbReference type="Rhea" id="RHEA:22000"/>
        <dbReference type="ChEBI" id="CHEBI:15378"/>
        <dbReference type="ChEBI" id="CHEBI:15867"/>
        <dbReference type="ChEBI" id="CHEBI:53455"/>
        <dbReference type="ChEBI" id="CHEBI:57783"/>
        <dbReference type="ChEBI" id="CHEBI:58349"/>
        <dbReference type="EC" id="1.1.1.179"/>
    </reaction>
</comment>
<dbReference type="Pfam" id="PF22725">
    <property type="entry name" value="GFO_IDH_MocA_C3"/>
    <property type="match status" value="1"/>
</dbReference>
<feature type="domain" description="GFO/IDH/MocA-like oxidoreductase" evidence="7">
    <location>
        <begin position="169"/>
        <end position="258"/>
    </location>
</feature>
<dbReference type="InterPro" id="IPR036291">
    <property type="entry name" value="NAD(P)-bd_dom_sf"/>
</dbReference>
<keyword evidence="2" id="KW-0560">Oxidoreductase</keyword>